<protein>
    <submittedName>
        <fullName evidence="1">Signal peptidase complex subunit 2</fullName>
    </submittedName>
</protein>
<dbReference type="EMBL" id="GEMB01007083">
    <property type="protein sequence ID" value="JAR96285.1"/>
    <property type="molecule type" value="Transcribed_RNA"/>
</dbReference>
<accession>A0A161MA73</accession>
<evidence type="ECO:0000313" key="1">
    <source>
        <dbReference type="EMBL" id="JAR96285.1"/>
    </source>
</evidence>
<sequence>MLSERKEK</sequence>
<reference evidence="1" key="1">
    <citation type="submission" date="2016-04" db="EMBL/GenBank/DDBJ databases">
        <authorList>
            <person name="Calderon-Fernandez G.M.Sr."/>
        </authorList>
    </citation>
    <scope>NUCLEOTIDE SEQUENCE</scope>
    <source>
        <strain evidence="1">Int1</strain>
        <tissue evidence="1">Integument</tissue>
    </source>
</reference>
<reference evidence="1" key="2">
    <citation type="journal article" date="2017" name="J. Med. Entomol.">
        <title>Transcriptome Analysis of the Triatoma infestans (Hemiptera: Reduviidae) Integument.</title>
        <authorList>
            <person name="Calderon-Fernandez G.M."/>
            <person name="Moriconi D.E."/>
            <person name="Dulbecco A.B."/>
            <person name="Juarez M.P."/>
        </authorList>
    </citation>
    <scope>NUCLEOTIDE SEQUENCE</scope>
    <source>
        <strain evidence="1">Int1</strain>
        <tissue evidence="1">Integument</tissue>
    </source>
</reference>
<proteinExistence type="predicted"/>
<organism evidence="1">
    <name type="scientific">Triatoma infestans</name>
    <name type="common">Assassin bug</name>
    <dbReference type="NCBI Taxonomy" id="30076"/>
    <lineage>
        <taxon>Eukaryota</taxon>
        <taxon>Metazoa</taxon>
        <taxon>Ecdysozoa</taxon>
        <taxon>Arthropoda</taxon>
        <taxon>Hexapoda</taxon>
        <taxon>Insecta</taxon>
        <taxon>Pterygota</taxon>
        <taxon>Neoptera</taxon>
        <taxon>Paraneoptera</taxon>
        <taxon>Hemiptera</taxon>
        <taxon>Heteroptera</taxon>
        <taxon>Panheteroptera</taxon>
        <taxon>Cimicomorpha</taxon>
        <taxon>Reduviidae</taxon>
        <taxon>Triatominae</taxon>
        <taxon>Triatoma</taxon>
    </lineage>
</organism>
<name>A0A161MA73_TRIIF</name>